<dbReference type="EC" id="3.5.2.17" evidence="8"/>
<dbReference type="InterPro" id="IPR023416">
    <property type="entry name" value="Transthyretin/HIU_hydrolase_d"/>
</dbReference>
<evidence type="ECO:0000256" key="6">
    <source>
        <dbReference type="ARBA" id="ARBA00022801"/>
    </source>
</evidence>
<keyword evidence="5 8" id="KW-0659">Purine metabolism</keyword>
<dbReference type="AlphaFoldDB" id="A0A078MQG8"/>
<feature type="domain" description="Transthyretin/hydroxyisourate hydrolase" evidence="9">
    <location>
        <begin position="1"/>
        <end position="112"/>
    </location>
</feature>
<evidence type="ECO:0000259" key="9">
    <source>
        <dbReference type="SMART" id="SM00095"/>
    </source>
</evidence>
<dbReference type="GO" id="GO:0006144">
    <property type="term" value="P:purine nucleobase metabolic process"/>
    <property type="evidence" value="ECO:0007669"/>
    <property type="project" value="UniProtKB-KW"/>
</dbReference>
<feature type="binding site" evidence="7">
    <location>
        <position position="47"/>
    </location>
    <ligand>
        <name>substrate</name>
    </ligand>
</feature>
<evidence type="ECO:0000256" key="5">
    <source>
        <dbReference type="ARBA" id="ARBA00022631"/>
    </source>
</evidence>
<reference evidence="10" key="1">
    <citation type="submission" date="2014-07" db="EMBL/GenBank/DDBJ databases">
        <authorList>
            <person name="Urmite Genomes Urmite Genomes"/>
        </authorList>
    </citation>
    <scope>NUCLEOTIDE SEQUENCE</scope>
    <source>
        <strain evidence="10">11W110_air</strain>
    </source>
</reference>
<dbReference type="PRINTS" id="PR00189">
    <property type="entry name" value="TRNSTHYRETIN"/>
</dbReference>
<dbReference type="InterPro" id="IPR000895">
    <property type="entry name" value="Transthyretin/HIU_hydrolase"/>
</dbReference>
<dbReference type="InterPro" id="IPR014306">
    <property type="entry name" value="Hydroxyisourate_hydrolase"/>
</dbReference>
<evidence type="ECO:0000256" key="7">
    <source>
        <dbReference type="PIRSR" id="PIRSR600895-51"/>
    </source>
</evidence>
<evidence type="ECO:0000256" key="1">
    <source>
        <dbReference type="ARBA" id="ARBA00001043"/>
    </source>
</evidence>
<dbReference type="PANTHER" id="PTHR10395:SF7">
    <property type="entry name" value="5-HYDROXYISOURATE HYDROLASE"/>
    <property type="match status" value="1"/>
</dbReference>
<evidence type="ECO:0000256" key="2">
    <source>
        <dbReference type="ARBA" id="ARBA00002704"/>
    </source>
</evidence>
<feature type="binding site" evidence="7">
    <location>
        <position position="110"/>
    </location>
    <ligand>
        <name>substrate</name>
    </ligand>
</feature>
<dbReference type="NCBIfam" id="TIGR02962">
    <property type="entry name" value="hdxy_isourate"/>
    <property type="match status" value="1"/>
</dbReference>
<gene>
    <name evidence="10" type="primary">hiuH</name>
    <name evidence="10" type="ORF">BN1051_02828</name>
</gene>
<sequence>MKRSHVTTHVLDAAAGRPAAGVTARLDGLRGDAWEEIAQAVTDDDGRISAFGPEQLDAGTYRIEFAVGEYFARTGTETFYPSVTLTFALADPAQHYHVPLLLSPFAYSTYRGS</sequence>
<comment type="function">
    <text evidence="2">Catalyzes the hydrolysis of 5-hydroxyisourate (HIU) to 2-oxo-4-hydroxy-4-carboxy-5-ureidoimidazoline (OHCU).</text>
</comment>
<evidence type="ECO:0000313" key="10">
    <source>
        <dbReference type="EMBL" id="CEA09458.1"/>
    </source>
</evidence>
<dbReference type="GO" id="GO:0033971">
    <property type="term" value="F:hydroxyisourate hydrolase activity"/>
    <property type="evidence" value="ECO:0007669"/>
    <property type="project" value="UniProtKB-EC"/>
</dbReference>
<dbReference type="EMBL" id="LN483072">
    <property type="protein sequence ID" value="CEA09458.1"/>
    <property type="molecule type" value="Genomic_DNA"/>
</dbReference>
<dbReference type="PATRIC" id="fig|1461584.3.peg.2802"/>
<comment type="subunit">
    <text evidence="4 8">Homotetramer.</text>
</comment>
<evidence type="ECO:0000256" key="3">
    <source>
        <dbReference type="ARBA" id="ARBA00009850"/>
    </source>
</evidence>
<comment type="catalytic activity">
    <reaction evidence="1 8">
        <text>5-hydroxyisourate + H2O = 5-hydroxy-2-oxo-4-ureido-2,5-dihydro-1H-imidazole-5-carboxylate + H(+)</text>
        <dbReference type="Rhea" id="RHEA:23736"/>
        <dbReference type="ChEBI" id="CHEBI:15377"/>
        <dbReference type="ChEBI" id="CHEBI:15378"/>
        <dbReference type="ChEBI" id="CHEBI:18072"/>
        <dbReference type="ChEBI" id="CHEBI:58639"/>
        <dbReference type="EC" id="3.5.2.17"/>
    </reaction>
</comment>
<dbReference type="PANTHER" id="PTHR10395">
    <property type="entry name" value="URICASE AND TRANSTHYRETIN-RELATED"/>
    <property type="match status" value="1"/>
</dbReference>
<dbReference type="SUPFAM" id="SSF49472">
    <property type="entry name" value="Transthyretin (synonym: prealbumin)"/>
    <property type="match status" value="1"/>
</dbReference>
<dbReference type="Gene3D" id="2.60.40.180">
    <property type="entry name" value="Transthyretin/hydroxyisourate hydrolase domain"/>
    <property type="match status" value="1"/>
</dbReference>
<dbReference type="SMART" id="SM00095">
    <property type="entry name" value="TR_THY"/>
    <property type="match status" value="1"/>
</dbReference>
<comment type="similarity">
    <text evidence="3 8">Belongs to the transthyretin family. 5-hydroxyisourate hydrolase subfamily.</text>
</comment>
<keyword evidence="6 8" id="KW-0378">Hydrolase</keyword>
<name>A0A078MQG8_9MICC</name>
<dbReference type="Pfam" id="PF00576">
    <property type="entry name" value="Transthyretin"/>
    <property type="match status" value="1"/>
</dbReference>
<feature type="binding site" evidence="7">
    <location>
        <position position="9"/>
    </location>
    <ligand>
        <name>substrate</name>
    </ligand>
</feature>
<dbReference type="InterPro" id="IPR036817">
    <property type="entry name" value="Transthyretin/HIU_hydrolase_sf"/>
</dbReference>
<evidence type="ECO:0000256" key="4">
    <source>
        <dbReference type="ARBA" id="ARBA00011881"/>
    </source>
</evidence>
<dbReference type="CDD" id="cd05822">
    <property type="entry name" value="TLP_HIUase"/>
    <property type="match status" value="1"/>
</dbReference>
<proteinExistence type="inferred from homology"/>
<protein>
    <recommendedName>
        <fullName evidence="8">5-hydroxyisourate hydrolase</fullName>
        <shortName evidence="8">HIU hydrolase</shortName>
        <shortName evidence="8">HIUHase</shortName>
        <ecNumber evidence="8">3.5.2.17</ecNumber>
    </recommendedName>
</protein>
<organism evidence="10">
    <name type="scientific">Arthrobacter saudimassiliensis</name>
    <dbReference type="NCBI Taxonomy" id="1461584"/>
    <lineage>
        <taxon>Bacteria</taxon>
        <taxon>Bacillati</taxon>
        <taxon>Actinomycetota</taxon>
        <taxon>Actinomycetes</taxon>
        <taxon>Micrococcales</taxon>
        <taxon>Micrococcaceae</taxon>
        <taxon>Arthrobacter</taxon>
    </lineage>
</organism>
<accession>A0A078MQG8</accession>
<evidence type="ECO:0000256" key="8">
    <source>
        <dbReference type="RuleBase" id="RU361270"/>
    </source>
</evidence>